<dbReference type="InterPro" id="IPR016181">
    <property type="entry name" value="Acyl_CoA_acyltransferase"/>
</dbReference>
<reference evidence="2" key="2">
    <citation type="journal article" date="2024" name="Antonie Van Leeuwenhoek">
        <title>Roseihalotalea indica gen. nov., sp. nov., a halophilic Bacteroidetes from mesopelagic Southwest Indian Ocean with higher carbohydrate metabolic potential.</title>
        <authorList>
            <person name="Chen B."/>
            <person name="Zhang M."/>
            <person name="Lin D."/>
            <person name="Ye J."/>
            <person name="Tang K."/>
        </authorList>
    </citation>
    <scope>NUCLEOTIDE SEQUENCE</scope>
    <source>
        <strain evidence="2">TK19036</strain>
    </source>
</reference>
<dbReference type="EMBL" id="CP120682">
    <property type="protein sequence ID" value="WKN39326.1"/>
    <property type="molecule type" value="Genomic_DNA"/>
</dbReference>
<dbReference type="Gene3D" id="3.40.630.30">
    <property type="match status" value="1"/>
</dbReference>
<feature type="domain" description="N-acetyltransferase" evidence="1">
    <location>
        <begin position="20"/>
        <end position="180"/>
    </location>
</feature>
<reference evidence="2" key="1">
    <citation type="journal article" date="2023" name="Comput. Struct. Biotechnol. J.">
        <title>Discovery of a novel marine Bacteroidetes with a rich repertoire of carbohydrate-active enzymes.</title>
        <authorList>
            <person name="Chen B."/>
            <person name="Liu G."/>
            <person name="Chen Q."/>
            <person name="Wang H."/>
            <person name="Liu L."/>
            <person name="Tang K."/>
        </authorList>
    </citation>
    <scope>NUCLEOTIDE SEQUENCE</scope>
    <source>
        <strain evidence="2">TK19036</strain>
    </source>
</reference>
<proteinExistence type="predicted"/>
<dbReference type="PANTHER" id="PTHR43610">
    <property type="entry name" value="BLL6696 PROTEIN"/>
    <property type="match status" value="1"/>
</dbReference>
<name>A0AA49JG31_9BACT</name>
<dbReference type="SUPFAM" id="SSF55729">
    <property type="entry name" value="Acyl-CoA N-acyltransferases (Nat)"/>
    <property type="match status" value="1"/>
</dbReference>
<organism evidence="2">
    <name type="scientific">Roseihalotalea indica</name>
    <dbReference type="NCBI Taxonomy" id="2867963"/>
    <lineage>
        <taxon>Bacteria</taxon>
        <taxon>Pseudomonadati</taxon>
        <taxon>Bacteroidota</taxon>
        <taxon>Cytophagia</taxon>
        <taxon>Cytophagales</taxon>
        <taxon>Catalimonadaceae</taxon>
        <taxon>Roseihalotalea</taxon>
    </lineage>
</organism>
<dbReference type="PANTHER" id="PTHR43610:SF1">
    <property type="entry name" value="N-ACETYLTRANSFERASE DOMAIN-CONTAINING PROTEIN"/>
    <property type="match status" value="1"/>
</dbReference>
<dbReference type="GO" id="GO:0016747">
    <property type="term" value="F:acyltransferase activity, transferring groups other than amino-acyl groups"/>
    <property type="evidence" value="ECO:0007669"/>
    <property type="project" value="InterPro"/>
</dbReference>
<evidence type="ECO:0000259" key="1">
    <source>
        <dbReference type="PROSITE" id="PS51186"/>
    </source>
</evidence>
<evidence type="ECO:0000313" key="2">
    <source>
        <dbReference type="EMBL" id="WKN39326.1"/>
    </source>
</evidence>
<gene>
    <name evidence="2" type="ORF">K4G66_11555</name>
</gene>
<dbReference type="InterPro" id="IPR000182">
    <property type="entry name" value="GNAT_dom"/>
</dbReference>
<protein>
    <submittedName>
        <fullName evidence="2">GNAT family protein</fullName>
    </submittedName>
</protein>
<dbReference type="Pfam" id="PF13302">
    <property type="entry name" value="Acetyltransf_3"/>
    <property type="match status" value="1"/>
</dbReference>
<dbReference type="AlphaFoldDB" id="A0AA49JG31"/>
<accession>A0AA49JG31</accession>
<sequence length="200" mass="23415">MNQQLTQLFEQHIVLENDLVRLAPFQMEHLAYLSEIAYDKEIWQWTSPHIRSEEDLQNYGEMVLQWREGRMRYPFAIIQKSTGKAIGITTYLNISAEHNRLEIGATWLGKDAQRTGVNRASKFLLLQYAFETLEVRRVEFKTDRLNRHSRKAIAKLGATEEGILRSHMIMPGGRARDTVCFSILNYEWEKIKNAVFVEQL</sequence>
<dbReference type="PROSITE" id="PS51186">
    <property type="entry name" value="GNAT"/>
    <property type="match status" value="1"/>
</dbReference>